<proteinExistence type="inferred from homology"/>
<name>A0A6M1RPH6_9BACT</name>
<reference evidence="4 5" key="1">
    <citation type="submission" date="2020-02" db="EMBL/GenBank/DDBJ databases">
        <title>Draft genome sequence of Limisphaera ngatamarikiensis NGM72.4T, a thermophilic Verrucomicrobia grouped in subdivision 3.</title>
        <authorList>
            <person name="Carere C.R."/>
            <person name="Steen J."/>
            <person name="Hugenholtz P."/>
            <person name="Stott M.B."/>
        </authorList>
    </citation>
    <scope>NUCLEOTIDE SEQUENCE [LARGE SCALE GENOMIC DNA]</scope>
    <source>
        <strain evidence="4 5">NGM72.4</strain>
    </source>
</reference>
<evidence type="ECO:0000313" key="5">
    <source>
        <dbReference type="Proteomes" id="UP000477311"/>
    </source>
</evidence>
<protein>
    <recommendedName>
        <fullName evidence="2">Phosphoesterase</fullName>
        <ecNumber evidence="2">3.1.4.-</ecNumber>
    </recommendedName>
</protein>
<organism evidence="4 5">
    <name type="scientific">Limisphaera ngatamarikiensis</name>
    <dbReference type="NCBI Taxonomy" id="1324935"/>
    <lineage>
        <taxon>Bacteria</taxon>
        <taxon>Pseudomonadati</taxon>
        <taxon>Verrucomicrobiota</taxon>
        <taxon>Verrucomicrobiia</taxon>
        <taxon>Limisphaerales</taxon>
        <taxon>Limisphaeraceae</taxon>
        <taxon>Limisphaera</taxon>
    </lineage>
</organism>
<dbReference type="Gene3D" id="3.60.21.10">
    <property type="match status" value="1"/>
</dbReference>
<accession>A0A6M1RPH6</accession>
<dbReference type="InterPro" id="IPR000979">
    <property type="entry name" value="Phosphodiesterase_MJ0936/Vps29"/>
</dbReference>
<comment type="similarity">
    <text evidence="1 2">Belongs to the metallophosphoesterase superfamily. YfcE family.</text>
</comment>
<dbReference type="Proteomes" id="UP000477311">
    <property type="component" value="Unassembled WGS sequence"/>
</dbReference>
<keyword evidence="5" id="KW-1185">Reference proteome</keyword>
<dbReference type="InterPro" id="IPR024654">
    <property type="entry name" value="Calcineurin-like_PHP_lpxH"/>
</dbReference>
<feature type="domain" description="Calcineurin-like phosphoesterase" evidence="3">
    <location>
        <begin position="1"/>
        <end position="142"/>
    </location>
</feature>
<keyword evidence="2" id="KW-0479">Metal-binding</keyword>
<dbReference type="SUPFAM" id="SSF56300">
    <property type="entry name" value="Metallo-dependent phosphatases"/>
    <property type="match status" value="1"/>
</dbReference>
<evidence type="ECO:0000259" key="3">
    <source>
        <dbReference type="Pfam" id="PF12850"/>
    </source>
</evidence>
<dbReference type="RefSeq" id="WP_165107460.1">
    <property type="nucleotide sequence ID" value="NZ_JAAKYA010000053.1"/>
</dbReference>
<gene>
    <name evidence="4" type="ORF">G4L39_08520</name>
</gene>
<dbReference type="NCBIfam" id="TIGR00040">
    <property type="entry name" value="yfcE"/>
    <property type="match status" value="1"/>
</dbReference>
<evidence type="ECO:0000256" key="1">
    <source>
        <dbReference type="ARBA" id="ARBA00008950"/>
    </source>
</evidence>
<evidence type="ECO:0000313" key="4">
    <source>
        <dbReference type="EMBL" id="NGO39439.1"/>
    </source>
</evidence>
<dbReference type="GO" id="GO:0016787">
    <property type="term" value="F:hydrolase activity"/>
    <property type="evidence" value="ECO:0007669"/>
    <property type="project" value="UniProtKB-UniRule"/>
</dbReference>
<sequence length="157" mass="17319">MRIGVISDTHGYLDPRVPELFDGVDQIWHAGDVGPASILVALEQIAPVTAVLGNNDVDLPLREFELVRVGGRRFLLRHIVDPARPGQALLEMIARGELDGVVFGHTHRPYWNRHHGVLFLNPGYAGRPRAGLERTVALLHLGEGDCLVEHLRLDPPA</sequence>
<comment type="cofactor">
    <cofactor evidence="2">
        <name>a divalent metal cation</name>
        <dbReference type="ChEBI" id="CHEBI:60240"/>
    </cofactor>
</comment>
<comment type="caution">
    <text evidence="4">The sequence shown here is derived from an EMBL/GenBank/DDBJ whole genome shotgun (WGS) entry which is preliminary data.</text>
</comment>
<dbReference type="AlphaFoldDB" id="A0A6M1RPH6"/>
<dbReference type="PANTHER" id="PTHR11124">
    <property type="entry name" value="VACUOLAR SORTING PROTEIN VPS29"/>
    <property type="match status" value="1"/>
</dbReference>
<dbReference type="EC" id="3.1.4.-" evidence="2"/>
<evidence type="ECO:0000256" key="2">
    <source>
        <dbReference type="RuleBase" id="RU362039"/>
    </source>
</evidence>
<dbReference type="GO" id="GO:0046872">
    <property type="term" value="F:metal ion binding"/>
    <property type="evidence" value="ECO:0007669"/>
    <property type="project" value="UniProtKB-KW"/>
</dbReference>
<dbReference type="Pfam" id="PF12850">
    <property type="entry name" value="Metallophos_2"/>
    <property type="match status" value="1"/>
</dbReference>
<dbReference type="InterPro" id="IPR029052">
    <property type="entry name" value="Metallo-depent_PP-like"/>
</dbReference>
<dbReference type="EMBL" id="JAAKYA010000053">
    <property type="protein sequence ID" value="NGO39439.1"/>
    <property type="molecule type" value="Genomic_DNA"/>
</dbReference>